<proteinExistence type="inferred from homology"/>
<feature type="transmembrane region" description="Helical" evidence="8">
    <location>
        <begin position="165"/>
        <end position="189"/>
    </location>
</feature>
<feature type="transmembrane region" description="Helical" evidence="8">
    <location>
        <begin position="356"/>
        <end position="377"/>
    </location>
</feature>
<dbReference type="EMBL" id="CP027059">
    <property type="protein sequence ID" value="UQZ82514.1"/>
    <property type="molecule type" value="Genomic_DNA"/>
</dbReference>
<evidence type="ECO:0000256" key="6">
    <source>
        <dbReference type="ARBA" id="ARBA00022989"/>
    </source>
</evidence>
<accession>A0ABY4RM48</accession>
<evidence type="ECO:0000256" key="4">
    <source>
        <dbReference type="ARBA" id="ARBA00022475"/>
    </source>
</evidence>
<feature type="transmembrane region" description="Helical" evidence="8">
    <location>
        <begin position="104"/>
        <end position="126"/>
    </location>
</feature>
<feature type="transmembrane region" description="Helical" evidence="8">
    <location>
        <begin position="270"/>
        <end position="291"/>
    </location>
</feature>
<dbReference type="Gene3D" id="1.20.1250.20">
    <property type="entry name" value="MFS general substrate transporter like domains"/>
    <property type="match status" value="1"/>
</dbReference>
<feature type="transmembrane region" description="Helical" evidence="8">
    <location>
        <begin position="332"/>
        <end position="350"/>
    </location>
</feature>
<feature type="transmembrane region" description="Helical" evidence="8">
    <location>
        <begin position="51"/>
        <end position="70"/>
    </location>
</feature>
<gene>
    <name evidence="10" type="primary">emrB_2</name>
    <name evidence="10" type="ORF">SK3146_01671</name>
</gene>
<comment type="similarity">
    <text evidence="2">Belongs to the major facilitator superfamily. EmrB family.</text>
</comment>
<dbReference type="SUPFAM" id="SSF103473">
    <property type="entry name" value="MFS general substrate transporter"/>
    <property type="match status" value="1"/>
</dbReference>
<feature type="transmembrane region" description="Helical" evidence="8">
    <location>
        <begin position="230"/>
        <end position="249"/>
    </location>
</feature>
<evidence type="ECO:0000256" key="7">
    <source>
        <dbReference type="ARBA" id="ARBA00023136"/>
    </source>
</evidence>
<dbReference type="PANTHER" id="PTHR42718:SF9">
    <property type="entry name" value="MAJOR FACILITATOR SUPERFAMILY MULTIDRUG TRANSPORTER MFSC"/>
    <property type="match status" value="1"/>
</dbReference>
<dbReference type="InterPro" id="IPR020846">
    <property type="entry name" value="MFS_dom"/>
</dbReference>
<keyword evidence="6 8" id="KW-1133">Transmembrane helix</keyword>
<evidence type="ECO:0000256" key="3">
    <source>
        <dbReference type="ARBA" id="ARBA00022448"/>
    </source>
</evidence>
<comment type="subcellular location">
    <subcellularLocation>
        <location evidence="1">Cell membrane</location>
        <topology evidence="1">Multi-pass membrane protein</topology>
    </subcellularLocation>
</comment>
<keyword evidence="11" id="KW-1185">Reference proteome</keyword>
<evidence type="ECO:0000313" key="11">
    <source>
        <dbReference type="Proteomes" id="UP001057134"/>
    </source>
</evidence>
<feature type="transmembrane region" description="Helical" evidence="8">
    <location>
        <begin position="138"/>
        <end position="159"/>
    </location>
</feature>
<evidence type="ECO:0000259" key="9">
    <source>
        <dbReference type="PROSITE" id="PS50850"/>
    </source>
</evidence>
<evidence type="ECO:0000256" key="5">
    <source>
        <dbReference type="ARBA" id="ARBA00022692"/>
    </source>
</evidence>
<dbReference type="RefSeq" id="WP_249864645.1">
    <property type="nucleotide sequence ID" value="NZ_CP027059.1"/>
</dbReference>
<keyword evidence="7 8" id="KW-0472">Membrane</keyword>
<dbReference type="InterPro" id="IPR036259">
    <property type="entry name" value="MFS_trans_sf"/>
</dbReference>
<evidence type="ECO:0000256" key="1">
    <source>
        <dbReference type="ARBA" id="ARBA00004651"/>
    </source>
</evidence>
<reference evidence="10" key="2">
    <citation type="journal article" date="2021" name="J Anim Sci Technol">
        <title>Complete genome sequence of Paenibacillus konkukensis sp. nov. SK3146 as a potential probiotic strain.</title>
        <authorList>
            <person name="Jung H.I."/>
            <person name="Park S."/>
            <person name="Niu K.M."/>
            <person name="Lee S.W."/>
            <person name="Kothari D."/>
            <person name="Yi K.J."/>
            <person name="Kim S.K."/>
        </authorList>
    </citation>
    <scope>NUCLEOTIDE SEQUENCE</scope>
    <source>
        <strain evidence="10">SK3146</strain>
    </source>
</reference>
<dbReference type="Proteomes" id="UP001057134">
    <property type="component" value="Chromosome"/>
</dbReference>
<feature type="domain" description="Major facilitator superfamily (MFS) profile" evidence="9">
    <location>
        <begin position="13"/>
        <end position="474"/>
    </location>
</feature>
<name>A0ABY4RM48_9BACL</name>
<evidence type="ECO:0000256" key="2">
    <source>
        <dbReference type="ARBA" id="ARBA00008537"/>
    </source>
</evidence>
<dbReference type="CDD" id="cd17503">
    <property type="entry name" value="MFS_LmrB_MDR_like"/>
    <property type="match status" value="1"/>
</dbReference>
<dbReference type="NCBIfam" id="TIGR00711">
    <property type="entry name" value="efflux_EmrB"/>
    <property type="match status" value="1"/>
</dbReference>
<feature type="transmembrane region" description="Helical" evidence="8">
    <location>
        <begin position="79"/>
        <end position="98"/>
    </location>
</feature>
<keyword evidence="3" id="KW-0813">Transport</keyword>
<keyword evidence="4" id="KW-1003">Cell membrane</keyword>
<dbReference type="InterPro" id="IPR004638">
    <property type="entry name" value="EmrB-like"/>
</dbReference>
<evidence type="ECO:0000256" key="8">
    <source>
        <dbReference type="SAM" id="Phobius"/>
    </source>
</evidence>
<sequence length="486" mass="52555">MSTAAKPDSFWPIIYAVFFGNFLAILSTTTINVAFPLFIDNFHTSLNTVQWIMSGFVLATGVIAPAVGYLGDQLSYKRLYMIAMGGFTLSSALCISAWNIESLITFRVIQGLFSGMIMPTTMTIIYQVVQKDKQPFAMSLWSLSSMLAPAFGPTLGGWMVEYFGWRSIFVINLPIGVAAVIAIIKYIPYYRLSEKKSFDKIGLAAVTISSTALLMAFSQGSVWGWTSGKLLTVMLGGFAFLAFFIKWELTVSSPLLQLRLFKNVRFTLSLVINCVITISLYAVSILIPLFLQNVKHMSVLHTGLILLPGSLALAACSPITGKLYTKIGPLRLIASGIALIGIATLALTNMGLQTTAAYIILWLVIRYIGVALCNMPVTNLGMSSIPRENSGHGSAITNWVRQGIASLSIGIFSSLLVTRTNVHLQQLGQTGSAGDQELLREQASALGVNDVFMIGTIVAAAALPLVWLLRKPKPQTAAASAAQARN</sequence>
<dbReference type="PROSITE" id="PS50850">
    <property type="entry name" value="MFS"/>
    <property type="match status" value="1"/>
</dbReference>
<protein>
    <submittedName>
        <fullName evidence="10">Multidrug export protein EmrB</fullName>
    </submittedName>
</protein>
<feature type="transmembrane region" description="Helical" evidence="8">
    <location>
        <begin position="12"/>
        <end position="39"/>
    </location>
</feature>
<feature type="transmembrane region" description="Helical" evidence="8">
    <location>
        <begin position="201"/>
        <end position="218"/>
    </location>
</feature>
<evidence type="ECO:0000313" key="10">
    <source>
        <dbReference type="EMBL" id="UQZ82514.1"/>
    </source>
</evidence>
<feature type="transmembrane region" description="Helical" evidence="8">
    <location>
        <begin position="451"/>
        <end position="469"/>
    </location>
</feature>
<dbReference type="Pfam" id="PF07690">
    <property type="entry name" value="MFS_1"/>
    <property type="match status" value="1"/>
</dbReference>
<reference evidence="10" key="1">
    <citation type="submission" date="2018-02" db="EMBL/GenBank/DDBJ databases">
        <authorList>
            <person name="Kim S.-K."/>
            <person name="Jung H.-I."/>
            <person name="Lee S.-W."/>
        </authorList>
    </citation>
    <scope>NUCLEOTIDE SEQUENCE</scope>
    <source>
        <strain evidence="10">SK3146</strain>
    </source>
</reference>
<dbReference type="InterPro" id="IPR011701">
    <property type="entry name" value="MFS"/>
</dbReference>
<dbReference type="Gene3D" id="1.20.1720.10">
    <property type="entry name" value="Multidrug resistance protein D"/>
    <property type="match status" value="1"/>
</dbReference>
<keyword evidence="5 8" id="KW-0812">Transmembrane</keyword>
<organism evidence="10 11">
    <name type="scientific">Paenibacillus konkukensis</name>
    <dbReference type="NCBI Taxonomy" id="2020716"/>
    <lineage>
        <taxon>Bacteria</taxon>
        <taxon>Bacillati</taxon>
        <taxon>Bacillota</taxon>
        <taxon>Bacilli</taxon>
        <taxon>Bacillales</taxon>
        <taxon>Paenibacillaceae</taxon>
        <taxon>Paenibacillus</taxon>
    </lineage>
</organism>
<dbReference type="PANTHER" id="PTHR42718">
    <property type="entry name" value="MAJOR FACILITATOR SUPERFAMILY MULTIDRUG TRANSPORTER MFSC"/>
    <property type="match status" value="1"/>
</dbReference>